<name>A0ABU2Y324_9FLAO</name>
<reference evidence="4 5" key="1">
    <citation type="submission" date="2023-09" db="EMBL/GenBank/DDBJ databases">
        <authorList>
            <person name="Rey-Velasco X."/>
        </authorList>
    </citation>
    <scope>NUCLEOTIDE SEQUENCE [LARGE SCALE GENOMIC DNA]</scope>
    <source>
        <strain evidence="4 5">P050</strain>
    </source>
</reference>
<evidence type="ECO:0000256" key="1">
    <source>
        <dbReference type="ARBA" id="ARBA00022729"/>
    </source>
</evidence>
<dbReference type="EMBL" id="JAVRHV010000001">
    <property type="protein sequence ID" value="MDT0552432.1"/>
    <property type="molecule type" value="Genomic_DNA"/>
</dbReference>
<accession>A0ABU2Y324</accession>
<comment type="caution">
    <text evidence="4">The sequence shown here is derived from an EMBL/GenBank/DDBJ whole genome shotgun (WGS) entry which is preliminary data.</text>
</comment>
<dbReference type="Proteomes" id="UP001252186">
    <property type="component" value="Unassembled WGS sequence"/>
</dbReference>
<keyword evidence="1 2" id="KW-0732">Signal</keyword>
<sequence>MKKILYILLLSITPLISANNLHLNEAPNVFQEKNIDKLSAYPNPLTAKTTITFFSDSTQFAVFTVKNLLGKTVYINRVLANPGKNDFIFFKEKLDAGMYIYSIQTDSGIISKRLIIK</sequence>
<evidence type="ECO:0000259" key="3">
    <source>
        <dbReference type="Pfam" id="PF18962"/>
    </source>
</evidence>
<organism evidence="4 5">
    <name type="scientific">Urechidicola vernalis</name>
    <dbReference type="NCBI Taxonomy" id="3075600"/>
    <lineage>
        <taxon>Bacteria</taxon>
        <taxon>Pseudomonadati</taxon>
        <taxon>Bacteroidota</taxon>
        <taxon>Flavobacteriia</taxon>
        <taxon>Flavobacteriales</taxon>
        <taxon>Flavobacteriaceae</taxon>
        <taxon>Urechidicola</taxon>
    </lineage>
</organism>
<proteinExistence type="predicted"/>
<evidence type="ECO:0000313" key="4">
    <source>
        <dbReference type="EMBL" id="MDT0552432.1"/>
    </source>
</evidence>
<feature type="domain" description="Secretion system C-terminal sorting" evidence="3">
    <location>
        <begin position="41"/>
        <end position="116"/>
    </location>
</feature>
<gene>
    <name evidence="4" type="ORF">RM519_04155</name>
</gene>
<feature type="chain" id="PRO_5045450433" evidence="2">
    <location>
        <begin position="19"/>
        <end position="117"/>
    </location>
</feature>
<dbReference type="RefSeq" id="WP_311592298.1">
    <property type="nucleotide sequence ID" value="NZ_JAVRHV010000001.1"/>
</dbReference>
<dbReference type="NCBIfam" id="TIGR04183">
    <property type="entry name" value="Por_Secre_tail"/>
    <property type="match status" value="1"/>
</dbReference>
<dbReference type="Pfam" id="PF18962">
    <property type="entry name" value="Por_Secre_tail"/>
    <property type="match status" value="1"/>
</dbReference>
<feature type="signal peptide" evidence="2">
    <location>
        <begin position="1"/>
        <end position="18"/>
    </location>
</feature>
<dbReference type="InterPro" id="IPR026444">
    <property type="entry name" value="Secre_tail"/>
</dbReference>
<protein>
    <submittedName>
        <fullName evidence="4">T9SS type A sorting domain-containing protein</fullName>
    </submittedName>
</protein>
<evidence type="ECO:0000313" key="5">
    <source>
        <dbReference type="Proteomes" id="UP001252186"/>
    </source>
</evidence>
<keyword evidence="5" id="KW-1185">Reference proteome</keyword>
<evidence type="ECO:0000256" key="2">
    <source>
        <dbReference type="SAM" id="SignalP"/>
    </source>
</evidence>